<feature type="compositionally biased region" description="Low complexity" evidence="1">
    <location>
        <begin position="872"/>
        <end position="902"/>
    </location>
</feature>
<dbReference type="InterPro" id="IPR001584">
    <property type="entry name" value="Integrase_cat-core"/>
</dbReference>
<protein>
    <submittedName>
        <fullName evidence="3">Putative Integrase catalytic subunit</fullName>
    </submittedName>
</protein>
<evidence type="ECO:0000259" key="2">
    <source>
        <dbReference type="PROSITE" id="PS50994"/>
    </source>
</evidence>
<dbReference type="SUPFAM" id="SSF53098">
    <property type="entry name" value="Ribonuclease H-like"/>
    <property type="match status" value="1"/>
</dbReference>
<sequence length="936" mass="104749">MLDTDALALLLSNGAIPEAGRRLLANVRARDASKLARSITGCIEYVNSQKMGWTVAVPGRTVGAPLAELLELDASVLEYYFQPWELELHVQTVDRPKGATRLIHRPQLALIRRDGIVVQDWKEEGLLFRRSEDAKSYAKDDSPPYHWHWRPGETAYEALGFRYELHSLAEIPLVLVANMRDLSRYAGMAPMPGERKAQLRAVIEREVVLTLRQLREGYQFDADTIRLAIAQRVLWCNLVHCRLDSDETFRVFRDPVAMAVCGSADPVRDSLPLPRQGNVIPGAMIQFNGESHWIECIHGESVRLRGAGDTEHVLPLAVVAHAALPRSIVAADGSVHPAIREQLALLPPTVLDEGIAKLNAVREGRSIRSKRQIARYQAIVVASGTDTEAAIRLAGNVRLRGNRSPRLTEAVEILAKKMIVRLYHRSPNVTAHGCYLRYKGVALRLHQEPISYPSFLCRVREYRNLTQKHGARAALVMTPIDGRLDPGLSPHGLLPHQCVHIDHTPADVETIAPAHGLPLGRPLVTLAHDACTKRSRALYLSYGPASAECVLMVLRDYVRRWGRLPQTIIVDGGLNLRGAAVMRFAQLHGITIRKRAKHNPRQGAPIETRNRSREWEVDRLLEGSTSHMKEARAYNGYPSPKDVAEETLLSVYRRYDAYFFNLKDAKHEHPELGMTPKAYEEALERERGTQPFRPVAFDEHLLMLTSPFASRAKHVIQPLRGVWVDYRWYWHDAFADAKKHDSGLVRVEPFNADVVYVEYHGQMLVAIARDVSSVPNRMHFQVEQAIRQMRKESGAKAQRSRHEYHEEGDGMSLDARHFDPCIAFQQQEMLRLYSTLAMVARVDWPSHTVQRPEACDVEMSNILPDAQRAPDAQEAAGHDAVAAHDASAAPTAPASTASTGPTAPKPKPKPIGAWPAQAEEHLALRSVDLKLIKGMA</sequence>
<dbReference type="PROSITE" id="PS50994">
    <property type="entry name" value="INTEGRASE"/>
    <property type="match status" value="1"/>
</dbReference>
<dbReference type="EMBL" id="FMSH01000277">
    <property type="protein sequence ID" value="SCU76845.1"/>
    <property type="molecule type" value="Genomic_DNA"/>
</dbReference>
<dbReference type="GO" id="GO:0015074">
    <property type="term" value="P:DNA integration"/>
    <property type="evidence" value="ECO:0007669"/>
    <property type="project" value="InterPro"/>
</dbReference>
<dbReference type="RefSeq" id="WP_340526564.1">
    <property type="nucleotide sequence ID" value="NZ_FMSH01000277.1"/>
</dbReference>
<name>A0A1K0JP32_CUPNE</name>
<dbReference type="InterPro" id="IPR012337">
    <property type="entry name" value="RNaseH-like_sf"/>
</dbReference>
<accession>A0A1K0JP32</accession>
<dbReference type="AlphaFoldDB" id="A0A1K0JP32"/>
<evidence type="ECO:0000313" key="3">
    <source>
        <dbReference type="EMBL" id="SCU76845.1"/>
    </source>
</evidence>
<proteinExistence type="predicted"/>
<gene>
    <name evidence="3" type="ORF">CNECB9_3480002</name>
</gene>
<dbReference type="InterPro" id="IPR036397">
    <property type="entry name" value="RNaseH_sf"/>
</dbReference>
<dbReference type="GO" id="GO:0003676">
    <property type="term" value="F:nucleic acid binding"/>
    <property type="evidence" value="ECO:0007669"/>
    <property type="project" value="InterPro"/>
</dbReference>
<organism evidence="3">
    <name type="scientific">Cupriavidus necator</name>
    <name type="common">Alcaligenes eutrophus</name>
    <name type="synonym">Ralstonia eutropha</name>
    <dbReference type="NCBI Taxonomy" id="106590"/>
    <lineage>
        <taxon>Bacteria</taxon>
        <taxon>Pseudomonadati</taxon>
        <taxon>Pseudomonadota</taxon>
        <taxon>Betaproteobacteria</taxon>
        <taxon>Burkholderiales</taxon>
        <taxon>Burkholderiaceae</taxon>
        <taxon>Cupriavidus</taxon>
    </lineage>
</organism>
<feature type="domain" description="Integrase catalytic" evidence="2">
    <location>
        <begin position="491"/>
        <end position="684"/>
    </location>
</feature>
<reference evidence="3" key="1">
    <citation type="submission" date="2016-09" db="EMBL/GenBank/DDBJ databases">
        <authorList>
            <person name="Capua I."/>
            <person name="De Benedictis P."/>
            <person name="Joannis T."/>
            <person name="Lombin L.H."/>
            <person name="Cattoli G."/>
        </authorList>
    </citation>
    <scope>NUCLEOTIDE SEQUENCE</scope>
    <source>
        <strain evidence="3">B9</strain>
    </source>
</reference>
<evidence type="ECO:0000256" key="1">
    <source>
        <dbReference type="SAM" id="MobiDB-lite"/>
    </source>
</evidence>
<dbReference type="Gene3D" id="3.30.420.10">
    <property type="entry name" value="Ribonuclease H-like superfamily/Ribonuclease H"/>
    <property type="match status" value="1"/>
</dbReference>
<feature type="region of interest" description="Disordered" evidence="1">
    <location>
        <begin position="868"/>
        <end position="913"/>
    </location>
</feature>